<evidence type="ECO:0000256" key="18">
    <source>
        <dbReference type="PIRSR" id="PIRSR606539-3"/>
    </source>
</evidence>
<evidence type="ECO:0000256" key="14">
    <source>
        <dbReference type="ARBA" id="ARBA00049128"/>
    </source>
</evidence>
<comment type="catalytic activity">
    <reaction evidence="13 19">
        <text>ATP + H2O + phospholipidSide 1 = ADP + phosphate + phospholipidSide 2.</text>
        <dbReference type="EC" id="7.6.2.1"/>
    </reaction>
</comment>
<feature type="binding site" evidence="17">
    <location>
        <position position="584"/>
    </location>
    <ligand>
        <name>ATP</name>
        <dbReference type="ChEBI" id="CHEBI:30616"/>
    </ligand>
</feature>
<comment type="catalytic activity">
    <reaction evidence="15">
        <text>a 1,2-diacyl-sn-glycero-3-phospho-L-serine(out) + ATP + H2O = a 1,2-diacyl-sn-glycero-3-phospho-L-serine(in) + ADP + phosphate + H(+)</text>
        <dbReference type="Rhea" id="RHEA:38567"/>
        <dbReference type="ChEBI" id="CHEBI:15377"/>
        <dbReference type="ChEBI" id="CHEBI:15378"/>
        <dbReference type="ChEBI" id="CHEBI:30616"/>
        <dbReference type="ChEBI" id="CHEBI:43474"/>
        <dbReference type="ChEBI" id="CHEBI:57262"/>
        <dbReference type="ChEBI" id="CHEBI:456216"/>
    </reaction>
    <physiologicalReaction direction="left-to-right" evidence="15">
        <dbReference type="Rhea" id="RHEA:38568"/>
    </physiologicalReaction>
</comment>
<keyword evidence="4 19" id="KW-0812">Transmembrane</keyword>
<evidence type="ECO:0000256" key="7">
    <source>
        <dbReference type="ARBA" id="ARBA00022840"/>
    </source>
</evidence>
<dbReference type="SUPFAM" id="SSF56784">
    <property type="entry name" value="HAD-like"/>
    <property type="match status" value="1"/>
</dbReference>
<protein>
    <recommendedName>
        <fullName evidence="19">Phospholipid-transporting ATPase</fullName>
        <ecNumber evidence="19">7.6.2.1</ecNumber>
    </recommendedName>
</protein>
<evidence type="ECO:0000256" key="6">
    <source>
        <dbReference type="ARBA" id="ARBA00022741"/>
    </source>
</evidence>
<dbReference type="GO" id="GO:0140346">
    <property type="term" value="F:phosphatidylserine flippase activity"/>
    <property type="evidence" value="ECO:0007669"/>
    <property type="project" value="UniProtKB-ARBA"/>
</dbReference>
<dbReference type="InterPro" id="IPR006539">
    <property type="entry name" value="P-type_ATPase_IV"/>
</dbReference>
<evidence type="ECO:0000256" key="9">
    <source>
        <dbReference type="ARBA" id="ARBA00022967"/>
    </source>
</evidence>
<dbReference type="Gene3D" id="3.40.50.1000">
    <property type="entry name" value="HAD superfamily/HAD-like"/>
    <property type="match status" value="1"/>
</dbReference>
<reference evidence="23" key="1">
    <citation type="journal article" date="2019" name="G3 (Bethesda)">
        <title>Genome Assemblies of Two Rare Opportunistic Yeast Pathogens: Diutina rugosa (syn. Candida rugosa) and Trichomonascus ciferrii (syn. Candida ciferrii).</title>
        <authorList>
            <person name="Mixao V."/>
            <person name="Saus E."/>
            <person name="Hansen A.P."/>
            <person name="Lass-Florl C."/>
            <person name="Gabaldon T."/>
        </authorList>
    </citation>
    <scope>NUCLEOTIDE SEQUENCE</scope>
    <source>
        <strain evidence="23">CBS 4856</strain>
    </source>
</reference>
<dbReference type="InterPro" id="IPR001757">
    <property type="entry name" value="P_typ_ATPase"/>
</dbReference>
<dbReference type="SFLD" id="SFLDF00027">
    <property type="entry name" value="p-type_atpase"/>
    <property type="match status" value="1"/>
</dbReference>
<dbReference type="SFLD" id="SFLDG00002">
    <property type="entry name" value="C1.7:_P-type_atpase_like"/>
    <property type="match status" value="1"/>
</dbReference>
<feature type="binding site" evidence="17">
    <location>
        <position position="773"/>
    </location>
    <ligand>
        <name>ATP</name>
        <dbReference type="ChEBI" id="CHEBI:30616"/>
    </ligand>
</feature>
<dbReference type="PROSITE" id="PS00154">
    <property type="entry name" value="ATPASE_E1_E2"/>
    <property type="match status" value="1"/>
</dbReference>
<evidence type="ECO:0000256" key="4">
    <source>
        <dbReference type="ARBA" id="ARBA00022692"/>
    </source>
</evidence>
<dbReference type="FunFam" id="3.40.50.1000:FF:000010">
    <property type="entry name" value="Phospholipid-transporting ATPase"/>
    <property type="match status" value="1"/>
</dbReference>
<evidence type="ECO:0000256" key="11">
    <source>
        <dbReference type="ARBA" id="ARBA00023034"/>
    </source>
</evidence>
<dbReference type="SUPFAM" id="SSF81660">
    <property type="entry name" value="Metal cation-transporting ATPase, ATP-binding domain N"/>
    <property type="match status" value="1"/>
</dbReference>
<dbReference type="GO" id="GO:0090556">
    <property type="term" value="F:phosphatidylserine floppase activity"/>
    <property type="evidence" value="ECO:0007669"/>
    <property type="project" value="RHEA"/>
</dbReference>
<evidence type="ECO:0000256" key="1">
    <source>
        <dbReference type="ARBA" id="ARBA00001946"/>
    </source>
</evidence>
<comment type="subcellular location">
    <subcellularLocation>
        <location evidence="2">Golgi apparatus</location>
        <location evidence="2">trans-Golgi network membrane</location>
        <topology evidence="2">Multi-pass membrane protein</topology>
    </subcellularLocation>
    <subcellularLocation>
        <location evidence="19">Membrane</location>
        <topology evidence="19">Multi-pass membrane protein</topology>
    </subcellularLocation>
</comment>
<evidence type="ECO:0000259" key="21">
    <source>
        <dbReference type="Pfam" id="PF16209"/>
    </source>
</evidence>
<dbReference type="NCBIfam" id="TIGR01494">
    <property type="entry name" value="ATPase_P-type"/>
    <property type="match status" value="2"/>
</dbReference>
<evidence type="ECO:0000256" key="12">
    <source>
        <dbReference type="ARBA" id="ARBA00023136"/>
    </source>
</evidence>
<dbReference type="InterPro" id="IPR036412">
    <property type="entry name" value="HAD-like_sf"/>
</dbReference>
<feature type="transmembrane region" description="Helical" evidence="19">
    <location>
        <begin position="466"/>
        <end position="487"/>
    </location>
</feature>
<dbReference type="EC" id="7.6.2.1" evidence="19"/>
<dbReference type="EMBL" id="SWFS01000200">
    <property type="protein sequence ID" value="KAA8914458.1"/>
    <property type="molecule type" value="Genomic_DNA"/>
</dbReference>
<feature type="binding site" evidence="17">
    <location>
        <position position="740"/>
    </location>
    <ligand>
        <name>ATP</name>
        <dbReference type="ChEBI" id="CHEBI:30616"/>
    </ligand>
</feature>
<dbReference type="FunFam" id="3.40.1110.10:FF:000047">
    <property type="entry name" value="Phospholipid-transporting ATPase"/>
    <property type="match status" value="1"/>
</dbReference>
<feature type="binding site" evidence="17">
    <location>
        <position position="717"/>
    </location>
    <ligand>
        <name>ATP</name>
        <dbReference type="ChEBI" id="CHEBI:30616"/>
    </ligand>
</feature>
<comment type="catalytic activity">
    <reaction evidence="14">
        <text>a 1,2-diacyl-sn-glycero-3-phosphoethanolamine(out) + ATP + H2O = a 1,2-diacyl-sn-glycero-3-phosphoethanolamine(in) + ADP + phosphate + H(+)</text>
        <dbReference type="Rhea" id="RHEA:66132"/>
        <dbReference type="ChEBI" id="CHEBI:15377"/>
        <dbReference type="ChEBI" id="CHEBI:15378"/>
        <dbReference type="ChEBI" id="CHEBI:30616"/>
        <dbReference type="ChEBI" id="CHEBI:43474"/>
        <dbReference type="ChEBI" id="CHEBI:64612"/>
        <dbReference type="ChEBI" id="CHEBI:456216"/>
    </reaction>
    <physiologicalReaction direction="left-to-right" evidence="14">
        <dbReference type="Rhea" id="RHEA:66133"/>
    </physiologicalReaction>
</comment>
<dbReference type="PRINTS" id="PR00119">
    <property type="entry name" value="CATATPASE"/>
</dbReference>
<keyword evidence="9 19" id="KW-1278">Translocase</keyword>
<dbReference type="InterPro" id="IPR044492">
    <property type="entry name" value="P_typ_ATPase_HD_dom"/>
</dbReference>
<comment type="caution">
    <text evidence="23">The sequence shown here is derived from an EMBL/GenBank/DDBJ whole genome shotgun (WGS) entry which is preliminary data.</text>
</comment>
<feature type="domain" description="P-type ATPase N-terminal" evidence="21">
    <location>
        <begin position="203"/>
        <end position="269"/>
    </location>
</feature>
<evidence type="ECO:0000256" key="8">
    <source>
        <dbReference type="ARBA" id="ARBA00022842"/>
    </source>
</evidence>
<feature type="transmembrane region" description="Helical" evidence="19">
    <location>
        <begin position="1217"/>
        <end position="1236"/>
    </location>
</feature>
<keyword evidence="24" id="KW-1185">Reference proteome</keyword>
<evidence type="ECO:0000313" key="23">
    <source>
        <dbReference type="EMBL" id="KAA8914458.1"/>
    </source>
</evidence>
<keyword evidence="5 18" id="KW-0479">Metal-binding</keyword>
<name>A0A642V5A5_9ASCO</name>
<evidence type="ECO:0000256" key="3">
    <source>
        <dbReference type="ARBA" id="ARBA00008109"/>
    </source>
</evidence>
<dbReference type="Pfam" id="PF16209">
    <property type="entry name" value="PhoLip_ATPase_N"/>
    <property type="match status" value="1"/>
</dbReference>
<dbReference type="InterPro" id="IPR018303">
    <property type="entry name" value="ATPase_P-typ_P_site"/>
</dbReference>
<keyword evidence="7 17" id="KW-0067">ATP-binding</keyword>
<dbReference type="VEuPathDB" id="FungiDB:TRICI_002901"/>
<dbReference type="Gene3D" id="2.70.150.10">
    <property type="entry name" value="Calcium-transporting ATPase, cytoplasmic transduction domain A"/>
    <property type="match status" value="1"/>
</dbReference>
<evidence type="ECO:0000256" key="15">
    <source>
        <dbReference type="ARBA" id="ARBA00051303"/>
    </source>
</evidence>
<dbReference type="Pfam" id="PF16212">
    <property type="entry name" value="PhoLip_ATPase_C"/>
    <property type="match status" value="1"/>
</dbReference>
<dbReference type="InterPro" id="IPR008250">
    <property type="entry name" value="ATPase_P-typ_transduc_dom_A_sf"/>
</dbReference>
<feature type="compositionally biased region" description="Polar residues" evidence="20">
    <location>
        <begin position="59"/>
        <end position="68"/>
    </location>
</feature>
<evidence type="ECO:0000256" key="19">
    <source>
        <dbReference type="RuleBase" id="RU362033"/>
    </source>
</evidence>
<evidence type="ECO:0000256" key="17">
    <source>
        <dbReference type="PIRSR" id="PIRSR606539-2"/>
    </source>
</evidence>
<proteinExistence type="inferred from homology"/>
<evidence type="ECO:0000256" key="13">
    <source>
        <dbReference type="ARBA" id="ARBA00034036"/>
    </source>
</evidence>
<dbReference type="FunFam" id="2.70.150.10:FF:000026">
    <property type="entry name" value="Phospholipid-transporting ATPase"/>
    <property type="match status" value="1"/>
</dbReference>
<feature type="binding site" evidence="18">
    <location>
        <position position="584"/>
    </location>
    <ligand>
        <name>Mg(2+)</name>
        <dbReference type="ChEBI" id="CHEBI:18420"/>
    </ligand>
</feature>
<sequence length="1328" mass="149209">MFVLTGRQMNGDFNLIDHPSVDDHNNSRRERNPFNEDDDSLRSGRGGGDHNPYGMENSIPYTESRNTLTPSYSHGVGAGGSGYFEGAGIAADMEGHDDDEILATSRLHRRQEPKGGITGLYTSVKSKLGMAQPNYTEMDLPLTESGARNAAAGRIDTSSTLDDGPRGKGQDEEVKEEFDIRKIYNKILGRKTVDPASLGPRVIELNNSTTNSSAGYKDNHISTTKYNIATFLPKFLFEQFSKYANLFFLFTSAIQQVPNVSPTNRFTTIGTLAVVLSVSAVKELVEDVKRSNADKELNNSKVEVLNSQSQFEHKRWIKVQVGDIVRVNSEEPFPADILLLASSEPEGLCYIETANLDGETNLKIKQACGETSHFVNPHELKSIRGRVLSEQPNSSLYTYDATLELEQGAGEKQKIPLSPDQLLLRGATLRNTPWVHGVVVFTGHETKLMRNATAAPIKRTAVEHMLNLQIIFLFSILIVLALVSSAGDVIKRKVSGDSLAYLMIEGTSQAKQFFLDILTYWVLFSNLVPISLFVTVEIVKFYQAYLISSDLDMYHKETDTPAVCRTSSLVEELGQIEYIFSDKTGTLTRNMMEFKSCSIAGRCYASEIPEDKKATVIDGVEVGYNSFDVLRADMEEEETSGQVIQEFFTLLASCHTVIPEVTKSGKIKYQAASPDEGALVEGASELGFRFVIRRPKSITVEIRGENYEYELLNICEFNSTRKRMSAIFRCPDGKIRLYCKGADTVILERLAPDNPFITPTMSHLEDFAGEGLRTLCLAMRVVPEDEYAEWCQIFEEASTTLENRGEKLDEAAEMIERDMFLLGATAIEDKLQEGVPETIHTLQDAGIKVWVLTGDRQETAINIGMSCKLLSEDMNLLIINEDTFEGTRDNLRKKAAAIANNQLGASDYDSMALIIDGKSLGFALDKSLEQDFLNLAVLCKGVICCRVSPLQKALVVKLVKRNLKSLLLAIGDGANDVSMIQAAHVGVGISGMEGMQAARSADVSIGQFRFLRKLLLVHGAWSYQRLSQAILYSFYKNICLYMTQFWFVFLNGFSGQSVYESWTITFYNVFFTVLPPFVLGVFDQFISARLLDRYAQLYQLGQKGVFFNVRHFWEWILNGFYHSVILFIGSIYTYRWGQALSGNAMIADHWTWGTALYTACVLTALGKAALITSMWNKFTVIAIPGSFLLWLGFFPAYATIAPMVNVSTEYRGIVKHLYPTVTFWAMVFVLPFMCLLRDIAWKYYKRMYRPDSYHHVQEIQKYNIADYRPRMEQFQKAIRKVRQVQRMRKQRGFAFSQTDEGGQERVVRAYDTTQARGRYGEMKTGHQD</sequence>
<feature type="binding site" evidence="18">
    <location>
        <position position="976"/>
    </location>
    <ligand>
        <name>Mg(2+)</name>
        <dbReference type="ChEBI" id="CHEBI:18420"/>
    </ligand>
</feature>
<organism evidence="23 24">
    <name type="scientific">Trichomonascus ciferrii</name>
    <dbReference type="NCBI Taxonomy" id="44093"/>
    <lineage>
        <taxon>Eukaryota</taxon>
        <taxon>Fungi</taxon>
        <taxon>Dikarya</taxon>
        <taxon>Ascomycota</taxon>
        <taxon>Saccharomycotina</taxon>
        <taxon>Dipodascomycetes</taxon>
        <taxon>Dipodascales</taxon>
        <taxon>Trichomonascaceae</taxon>
        <taxon>Trichomonascus</taxon>
        <taxon>Trichomonascus ciferrii complex</taxon>
    </lineage>
</organism>
<dbReference type="InterPro" id="IPR032631">
    <property type="entry name" value="P-type_ATPase_N"/>
</dbReference>
<dbReference type="GO" id="GO:0000287">
    <property type="term" value="F:magnesium ion binding"/>
    <property type="evidence" value="ECO:0007669"/>
    <property type="project" value="UniProtKB-UniRule"/>
</dbReference>
<feature type="transmembrane region" description="Helical" evidence="19">
    <location>
        <begin position="1152"/>
        <end position="1171"/>
    </location>
</feature>
<feature type="binding site" evidence="17">
    <location>
        <position position="976"/>
    </location>
    <ligand>
        <name>ATP</name>
        <dbReference type="ChEBI" id="CHEBI:30616"/>
    </ligand>
</feature>
<feature type="region of interest" description="Disordered" evidence="20">
    <location>
        <begin position="12"/>
        <end position="68"/>
    </location>
</feature>
<dbReference type="InterPro" id="IPR023299">
    <property type="entry name" value="ATPase_P-typ_cyto_dom_N"/>
</dbReference>
<feature type="binding site" evidence="18">
    <location>
        <position position="582"/>
    </location>
    <ligand>
        <name>Mg(2+)</name>
        <dbReference type="ChEBI" id="CHEBI:18420"/>
    </ligand>
</feature>
<feature type="region of interest" description="Disordered" evidence="20">
    <location>
        <begin position="152"/>
        <end position="174"/>
    </location>
</feature>
<dbReference type="OrthoDB" id="377733at2759"/>
<feature type="binding site" evidence="17">
    <location>
        <position position="676"/>
    </location>
    <ligand>
        <name>ATP</name>
        <dbReference type="ChEBI" id="CHEBI:30616"/>
    </ligand>
</feature>
<feature type="binding site" evidence="17">
    <location>
        <position position="583"/>
    </location>
    <ligand>
        <name>ATP</name>
        <dbReference type="ChEBI" id="CHEBI:30616"/>
    </ligand>
</feature>
<dbReference type="InterPro" id="IPR032630">
    <property type="entry name" value="P_typ_ATPase_c"/>
</dbReference>
<feature type="transmembrane region" description="Helical" evidence="19">
    <location>
        <begin position="1069"/>
        <end position="1091"/>
    </location>
</feature>
<feature type="compositionally biased region" description="Basic and acidic residues" evidence="20">
    <location>
        <begin position="163"/>
        <end position="174"/>
    </location>
</feature>
<feature type="domain" description="P-type ATPase C-terminal" evidence="22">
    <location>
        <begin position="998"/>
        <end position="1250"/>
    </location>
</feature>
<dbReference type="GO" id="GO:0005886">
    <property type="term" value="C:plasma membrane"/>
    <property type="evidence" value="ECO:0007669"/>
    <property type="project" value="TreeGrafter"/>
</dbReference>
<evidence type="ECO:0000256" key="10">
    <source>
        <dbReference type="ARBA" id="ARBA00022989"/>
    </source>
</evidence>
<dbReference type="GO" id="GO:0016887">
    <property type="term" value="F:ATP hydrolysis activity"/>
    <property type="evidence" value="ECO:0007669"/>
    <property type="project" value="InterPro"/>
</dbReference>
<feature type="binding site" evidence="17">
    <location>
        <position position="946"/>
    </location>
    <ligand>
        <name>ATP</name>
        <dbReference type="ChEBI" id="CHEBI:30616"/>
    </ligand>
</feature>
<feature type="compositionally biased region" description="Basic and acidic residues" evidence="20">
    <location>
        <begin position="19"/>
        <end position="34"/>
    </location>
</feature>
<dbReference type="InterPro" id="IPR023214">
    <property type="entry name" value="HAD_sf"/>
</dbReference>
<comment type="cofactor">
    <cofactor evidence="1 18">
        <name>Mg(2+)</name>
        <dbReference type="ChEBI" id="CHEBI:18420"/>
    </cofactor>
</comment>
<feature type="binding site" evidence="17">
    <location>
        <position position="952"/>
    </location>
    <ligand>
        <name>ATP</name>
        <dbReference type="ChEBI" id="CHEBI:30616"/>
    </ligand>
</feature>
<feature type="binding site" evidence="18">
    <location>
        <position position="972"/>
    </location>
    <ligand>
        <name>Mg(2+)</name>
        <dbReference type="ChEBI" id="CHEBI:18420"/>
    </ligand>
</feature>
<gene>
    <name evidence="23" type="ORF">TRICI_002901</name>
</gene>
<keyword evidence="11" id="KW-0333">Golgi apparatus</keyword>
<dbReference type="GO" id="GO:0006892">
    <property type="term" value="P:post-Golgi vesicle-mediated transport"/>
    <property type="evidence" value="ECO:0007669"/>
    <property type="project" value="TreeGrafter"/>
</dbReference>
<evidence type="ECO:0000313" key="24">
    <source>
        <dbReference type="Proteomes" id="UP000761534"/>
    </source>
</evidence>
<evidence type="ECO:0000259" key="22">
    <source>
        <dbReference type="Pfam" id="PF16212"/>
    </source>
</evidence>
<dbReference type="NCBIfam" id="TIGR01652">
    <property type="entry name" value="ATPase-Plipid"/>
    <property type="match status" value="1"/>
</dbReference>
<dbReference type="SUPFAM" id="SSF81653">
    <property type="entry name" value="Calcium ATPase, transduction domain A"/>
    <property type="match status" value="1"/>
</dbReference>
<dbReference type="GO" id="GO:0005524">
    <property type="term" value="F:ATP binding"/>
    <property type="evidence" value="ECO:0007669"/>
    <property type="project" value="UniProtKB-UniRule"/>
</dbReference>
<dbReference type="PANTHER" id="PTHR24092">
    <property type="entry name" value="PROBABLE PHOSPHOLIPID-TRANSPORTING ATPASE"/>
    <property type="match status" value="1"/>
</dbReference>
<evidence type="ECO:0000256" key="5">
    <source>
        <dbReference type="ARBA" id="ARBA00022723"/>
    </source>
</evidence>
<feature type="binding site" evidence="17">
    <location>
        <position position="975"/>
    </location>
    <ligand>
        <name>ATP</name>
        <dbReference type="ChEBI" id="CHEBI:30616"/>
    </ligand>
</feature>
<dbReference type="Pfam" id="PF13246">
    <property type="entry name" value="Cation_ATPase"/>
    <property type="match status" value="1"/>
</dbReference>
<dbReference type="PANTHER" id="PTHR24092:SF150">
    <property type="entry name" value="PHOSPHOLIPID-TRANSPORTING ATPASE"/>
    <property type="match status" value="1"/>
</dbReference>
<dbReference type="InterPro" id="IPR023298">
    <property type="entry name" value="ATPase_P-typ_TM_dom_sf"/>
</dbReference>
<evidence type="ECO:0000256" key="20">
    <source>
        <dbReference type="SAM" id="MobiDB-lite"/>
    </source>
</evidence>
<dbReference type="GO" id="GO:0032456">
    <property type="term" value="P:endocytic recycling"/>
    <property type="evidence" value="ECO:0007669"/>
    <property type="project" value="TreeGrafter"/>
</dbReference>
<dbReference type="SUPFAM" id="SSF81665">
    <property type="entry name" value="Calcium ATPase, transmembrane domain M"/>
    <property type="match status" value="1"/>
</dbReference>
<keyword evidence="10 19" id="KW-1133">Transmembrane helix</keyword>
<keyword evidence="12 19" id="KW-0472">Membrane</keyword>
<feature type="binding site" evidence="17">
    <location>
        <position position="582"/>
    </location>
    <ligand>
        <name>ATP</name>
        <dbReference type="ChEBI" id="CHEBI:30616"/>
    </ligand>
</feature>
<comment type="similarity">
    <text evidence="3 19">Belongs to the cation transport ATPase (P-type) (TC 3.A.3) family. Type IV subfamily.</text>
</comment>
<dbReference type="CDD" id="cd02073">
    <property type="entry name" value="P-type_ATPase_APLT_Dnf-like"/>
    <property type="match status" value="1"/>
</dbReference>
<evidence type="ECO:0000256" key="16">
    <source>
        <dbReference type="PIRSR" id="PIRSR606539-1"/>
    </source>
</evidence>
<evidence type="ECO:0000256" key="2">
    <source>
        <dbReference type="ARBA" id="ARBA00004166"/>
    </source>
</evidence>
<feature type="binding site" evidence="17">
    <location>
        <position position="853"/>
    </location>
    <ligand>
        <name>ATP</name>
        <dbReference type="ChEBI" id="CHEBI:30616"/>
    </ligand>
</feature>
<feature type="transmembrane region" description="Helical" evidence="19">
    <location>
        <begin position="1112"/>
        <end position="1132"/>
    </location>
</feature>
<feature type="binding site" evidence="17">
    <location>
        <position position="855"/>
    </location>
    <ligand>
        <name>ATP</name>
        <dbReference type="ChEBI" id="CHEBI:30616"/>
    </ligand>
</feature>
<keyword evidence="8 18" id="KW-0460">Magnesium</keyword>
<dbReference type="Gene3D" id="3.40.1110.10">
    <property type="entry name" value="Calcium-transporting ATPase, cytoplasmic domain N"/>
    <property type="match status" value="1"/>
</dbReference>
<feature type="binding site" evidence="17">
    <location>
        <position position="854"/>
    </location>
    <ligand>
        <name>ATP</name>
        <dbReference type="ChEBI" id="CHEBI:30616"/>
    </ligand>
</feature>
<dbReference type="SFLD" id="SFLDS00003">
    <property type="entry name" value="Haloacid_Dehalogenase"/>
    <property type="match status" value="1"/>
</dbReference>
<dbReference type="Proteomes" id="UP000761534">
    <property type="component" value="Unassembled WGS sequence"/>
</dbReference>
<feature type="active site" description="4-aspartylphosphate intermediate" evidence="16">
    <location>
        <position position="582"/>
    </location>
</feature>
<feature type="transmembrane region" description="Helical" evidence="19">
    <location>
        <begin position="1178"/>
        <end position="1197"/>
    </location>
</feature>
<accession>A0A642V5A5</accession>
<feature type="transmembrane region" description="Helical" evidence="19">
    <location>
        <begin position="518"/>
        <end position="539"/>
    </location>
</feature>
<dbReference type="GO" id="GO:0005802">
    <property type="term" value="C:trans-Golgi network"/>
    <property type="evidence" value="ECO:0007669"/>
    <property type="project" value="TreeGrafter"/>
</dbReference>
<keyword evidence="6 17" id="KW-0547">Nucleotide-binding</keyword>